<reference evidence="2" key="1">
    <citation type="journal article" date="2021" name="Front. Plant Sci.">
        <title>Chromosome-Scale Genome Assembly for Chinese Sour Jujube and Insights Into Its Genome Evolution and Domestication Signature.</title>
        <authorList>
            <person name="Shen L.-Y."/>
            <person name="Luo H."/>
            <person name="Wang X.-L."/>
            <person name="Wang X.-M."/>
            <person name="Qiu X.-J."/>
            <person name="Liu H."/>
            <person name="Zhou S.-S."/>
            <person name="Jia K.-H."/>
            <person name="Nie S."/>
            <person name="Bao Y.-T."/>
            <person name="Zhang R.-G."/>
            <person name="Yun Q.-Z."/>
            <person name="Chai Y.-H."/>
            <person name="Lu J.-Y."/>
            <person name="Li Y."/>
            <person name="Zhao S.-W."/>
            <person name="Mao J.-F."/>
            <person name="Jia S.-G."/>
            <person name="Mao Y.-M."/>
        </authorList>
    </citation>
    <scope>NUCLEOTIDE SEQUENCE</scope>
    <source>
        <strain evidence="2">AT0</strain>
        <tissue evidence="2">Leaf</tissue>
    </source>
</reference>
<dbReference type="AlphaFoldDB" id="A0A978W3S2"/>
<keyword evidence="1" id="KW-0472">Membrane</keyword>
<proteinExistence type="predicted"/>
<evidence type="ECO:0000313" key="3">
    <source>
        <dbReference type="Proteomes" id="UP000813462"/>
    </source>
</evidence>
<evidence type="ECO:0000256" key="1">
    <source>
        <dbReference type="SAM" id="Phobius"/>
    </source>
</evidence>
<feature type="transmembrane region" description="Helical" evidence="1">
    <location>
        <begin position="123"/>
        <end position="149"/>
    </location>
</feature>
<keyword evidence="1" id="KW-1133">Transmembrane helix</keyword>
<evidence type="ECO:0000313" key="2">
    <source>
        <dbReference type="EMBL" id="KAH7546606.1"/>
    </source>
</evidence>
<organism evidence="2 3">
    <name type="scientific">Ziziphus jujuba var. spinosa</name>
    <dbReference type="NCBI Taxonomy" id="714518"/>
    <lineage>
        <taxon>Eukaryota</taxon>
        <taxon>Viridiplantae</taxon>
        <taxon>Streptophyta</taxon>
        <taxon>Embryophyta</taxon>
        <taxon>Tracheophyta</taxon>
        <taxon>Spermatophyta</taxon>
        <taxon>Magnoliopsida</taxon>
        <taxon>eudicotyledons</taxon>
        <taxon>Gunneridae</taxon>
        <taxon>Pentapetalae</taxon>
        <taxon>rosids</taxon>
        <taxon>fabids</taxon>
        <taxon>Rosales</taxon>
        <taxon>Rhamnaceae</taxon>
        <taxon>Paliureae</taxon>
        <taxon>Ziziphus</taxon>
    </lineage>
</organism>
<protein>
    <submittedName>
        <fullName evidence="2">Uncharacterized protein</fullName>
    </submittedName>
</protein>
<dbReference type="Proteomes" id="UP000813462">
    <property type="component" value="Unassembled WGS sequence"/>
</dbReference>
<accession>A0A978W3S2</accession>
<comment type="caution">
    <text evidence="2">The sequence shown here is derived from an EMBL/GenBank/DDBJ whole genome shotgun (WGS) entry which is preliminary data.</text>
</comment>
<keyword evidence="1" id="KW-0812">Transmembrane</keyword>
<dbReference type="EMBL" id="JAEACU010000001">
    <property type="protein sequence ID" value="KAH7546606.1"/>
    <property type="molecule type" value="Genomic_DNA"/>
</dbReference>
<sequence>MGYLTLKLEGAVGYRPKGCLEEVPKQLTQSNSRRRIQCGNWVRLLHIGSAMKLLGPTGLDVCGLEIGAGFKLKPSTAMALRTAAAAPRGLRRLFSSISSPSFLPPQTPPAAQAREKPEPSTNLFISGTSFFSFLIFILFFSVSSFYPLLFYDLPFYF</sequence>
<gene>
    <name evidence="2" type="ORF">FEM48_Zijuj01G0219000</name>
</gene>
<name>A0A978W3S2_ZIZJJ</name>